<evidence type="ECO:0000256" key="1">
    <source>
        <dbReference type="ARBA" id="ARBA00004606"/>
    </source>
</evidence>
<keyword evidence="4" id="KW-0735">Signal-anchor</keyword>
<dbReference type="GO" id="GO:0006883">
    <property type="term" value="P:intracellular sodium ion homeostasis"/>
    <property type="evidence" value="ECO:0007669"/>
    <property type="project" value="TreeGrafter"/>
</dbReference>
<gene>
    <name evidence="9" type="ORF">DIATSA_LOCUS5012</name>
</gene>
<evidence type="ECO:0000256" key="3">
    <source>
        <dbReference type="ARBA" id="ARBA00022692"/>
    </source>
</evidence>
<dbReference type="Gene3D" id="2.60.40.1660">
    <property type="entry name" value="Na, k-atpase alpha subunit"/>
    <property type="match status" value="1"/>
</dbReference>
<evidence type="ECO:0000256" key="5">
    <source>
        <dbReference type="ARBA" id="ARBA00022989"/>
    </source>
</evidence>
<keyword evidence="3 8" id="KW-0812">Transmembrane</keyword>
<dbReference type="OrthoDB" id="5912413at2759"/>
<dbReference type="GO" id="GO:0001671">
    <property type="term" value="F:ATPase activator activity"/>
    <property type="evidence" value="ECO:0007669"/>
    <property type="project" value="TreeGrafter"/>
</dbReference>
<feature type="compositionally biased region" description="Polar residues" evidence="7">
    <location>
        <begin position="23"/>
        <end position="38"/>
    </location>
</feature>
<feature type="transmembrane region" description="Helical" evidence="8">
    <location>
        <begin position="70"/>
        <end position="94"/>
    </location>
</feature>
<dbReference type="GO" id="GO:1990573">
    <property type="term" value="P:potassium ion import across plasma membrane"/>
    <property type="evidence" value="ECO:0007669"/>
    <property type="project" value="TreeGrafter"/>
</dbReference>
<name>A0A9N9R016_9NEOP</name>
<reference evidence="9" key="2">
    <citation type="submission" date="2022-10" db="EMBL/GenBank/DDBJ databases">
        <authorList>
            <consortium name="ENA_rothamsted_submissions"/>
            <consortium name="culmorum"/>
            <person name="King R."/>
        </authorList>
    </citation>
    <scope>NUCLEOTIDE SEQUENCE</scope>
</reference>
<evidence type="ECO:0000256" key="4">
    <source>
        <dbReference type="ARBA" id="ARBA00022968"/>
    </source>
</evidence>
<dbReference type="GO" id="GO:0036376">
    <property type="term" value="P:sodium ion export across plasma membrane"/>
    <property type="evidence" value="ECO:0007669"/>
    <property type="project" value="TreeGrafter"/>
</dbReference>
<keyword evidence="6 8" id="KW-0472">Membrane</keyword>
<dbReference type="InterPro" id="IPR038702">
    <property type="entry name" value="Na/K_ATPase_sub_beta_sf"/>
</dbReference>
<dbReference type="GO" id="GO:0005890">
    <property type="term" value="C:sodium:potassium-exchanging ATPase complex"/>
    <property type="evidence" value="ECO:0007669"/>
    <property type="project" value="InterPro"/>
</dbReference>
<evidence type="ECO:0000313" key="10">
    <source>
        <dbReference type="Proteomes" id="UP001153714"/>
    </source>
</evidence>
<dbReference type="Pfam" id="PF00287">
    <property type="entry name" value="Na_K-ATPase"/>
    <property type="match status" value="2"/>
</dbReference>
<dbReference type="PANTHER" id="PTHR11523:SF28">
    <property type="entry name" value="NA_K-ATPASE BETA SUBUNIT ISOFORM 4-RELATED"/>
    <property type="match status" value="1"/>
</dbReference>
<evidence type="ECO:0000313" key="9">
    <source>
        <dbReference type="EMBL" id="CAG9787106.1"/>
    </source>
</evidence>
<feature type="region of interest" description="Disordered" evidence="7">
    <location>
        <begin position="23"/>
        <end position="43"/>
    </location>
</feature>
<evidence type="ECO:0000256" key="7">
    <source>
        <dbReference type="SAM" id="MobiDB-lite"/>
    </source>
</evidence>
<accession>A0A9N9R016</accession>
<keyword evidence="10" id="KW-1185">Reference proteome</keyword>
<dbReference type="Proteomes" id="UP001153714">
    <property type="component" value="Chromosome 17"/>
</dbReference>
<evidence type="ECO:0000256" key="6">
    <source>
        <dbReference type="ARBA" id="ARBA00023136"/>
    </source>
</evidence>
<dbReference type="InterPro" id="IPR000402">
    <property type="entry name" value="Na/K_ATPase_sub_beta"/>
</dbReference>
<comment type="similarity">
    <text evidence="2">Belongs to the X(+)/potassium ATPases subunit beta family.</text>
</comment>
<keyword evidence="5 8" id="KW-1133">Transmembrane helix</keyword>
<dbReference type="GO" id="GO:0030007">
    <property type="term" value="P:intracellular potassium ion homeostasis"/>
    <property type="evidence" value="ECO:0007669"/>
    <property type="project" value="TreeGrafter"/>
</dbReference>
<proteinExistence type="inferred from homology"/>
<comment type="subcellular location">
    <subcellularLocation>
        <location evidence="1">Membrane</location>
        <topology evidence="1">Single-pass type II membrane protein</topology>
    </subcellularLocation>
</comment>
<dbReference type="PANTHER" id="PTHR11523">
    <property type="entry name" value="SODIUM/POTASSIUM-DEPENDENT ATPASE BETA SUBUNIT"/>
    <property type="match status" value="1"/>
</dbReference>
<dbReference type="EMBL" id="OU893348">
    <property type="protein sequence ID" value="CAG9787106.1"/>
    <property type="molecule type" value="Genomic_DNA"/>
</dbReference>
<reference evidence="9" key="1">
    <citation type="submission" date="2021-12" db="EMBL/GenBank/DDBJ databases">
        <authorList>
            <person name="King R."/>
        </authorList>
    </citation>
    <scope>NUCLEOTIDE SEQUENCE</scope>
</reference>
<sequence>MAPKSENSEKAKKRVGSVLKINSNTAPAQPIMPSTSKEPGQDVETGRRKCFDFIYNKKEKSCFGRTAKSWLYILSYAVMYIMFLCTYTLIFLFATLTAFKHSEYSLVDRTALFTYSERGVGLSATPTSEFSYPMIWYRSGDDIDYQKYIRAIDRLLVSRRDMNIDYTYLGPCSRSPYGYGSEPCVIIRINRQFKWSGKPLQRNSTKAADAPKEVREWMASSEKLWLHCSGYHSYDKEHIGRITYYPYPPGFDPSLFPLDVRNPSPLVAIQMSGFTKGISLAVKCNLWYEDGPSAVEFMLYVEPQLASNDIVRSRNISNIINPN</sequence>
<evidence type="ECO:0000256" key="2">
    <source>
        <dbReference type="ARBA" id="ARBA00005876"/>
    </source>
</evidence>
<organism evidence="9 10">
    <name type="scientific">Diatraea saccharalis</name>
    <name type="common">sugarcane borer</name>
    <dbReference type="NCBI Taxonomy" id="40085"/>
    <lineage>
        <taxon>Eukaryota</taxon>
        <taxon>Metazoa</taxon>
        <taxon>Ecdysozoa</taxon>
        <taxon>Arthropoda</taxon>
        <taxon>Hexapoda</taxon>
        <taxon>Insecta</taxon>
        <taxon>Pterygota</taxon>
        <taxon>Neoptera</taxon>
        <taxon>Endopterygota</taxon>
        <taxon>Lepidoptera</taxon>
        <taxon>Glossata</taxon>
        <taxon>Ditrysia</taxon>
        <taxon>Pyraloidea</taxon>
        <taxon>Crambidae</taxon>
        <taxon>Crambinae</taxon>
        <taxon>Diatraea</taxon>
    </lineage>
</organism>
<dbReference type="AlphaFoldDB" id="A0A9N9R016"/>
<protein>
    <submittedName>
        <fullName evidence="9">Uncharacterized protein</fullName>
    </submittedName>
</protein>
<evidence type="ECO:0000256" key="8">
    <source>
        <dbReference type="SAM" id="Phobius"/>
    </source>
</evidence>